<name>A0A239JMG4_9PSED</name>
<feature type="chain" id="PRO_5011220433" description="DUF1329 domain-containing protein" evidence="1">
    <location>
        <begin position="24"/>
        <end position="418"/>
    </location>
</feature>
<reference evidence="3" key="1">
    <citation type="submission" date="2017-06" db="EMBL/GenBank/DDBJ databases">
        <authorList>
            <person name="Varghese N."/>
            <person name="Submissions S."/>
        </authorList>
    </citation>
    <scope>NUCLEOTIDE SEQUENCE [LARGE SCALE GENOMIC DNA]</scope>
    <source>
        <strain evidence="3">DSM 22348</strain>
    </source>
</reference>
<keyword evidence="1" id="KW-0732">Signal</keyword>
<evidence type="ECO:0000313" key="2">
    <source>
        <dbReference type="EMBL" id="SNT07216.1"/>
    </source>
</evidence>
<keyword evidence="3" id="KW-1185">Reference proteome</keyword>
<dbReference type="InterPro" id="IPR010752">
    <property type="entry name" value="DUF1329"/>
</dbReference>
<organism evidence="2 3">
    <name type="scientific">Pseudomonas japonica</name>
    <dbReference type="NCBI Taxonomy" id="256466"/>
    <lineage>
        <taxon>Bacteria</taxon>
        <taxon>Pseudomonadati</taxon>
        <taxon>Pseudomonadota</taxon>
        <taxon>Gammaproteobacteria</taxon>
        <taxon>Pseudomonadales</taxon>
        <taxon>Pseudomonadaceae</taxon>
        <taxon>Pseudomonas</taxon>
    </lineage>
</organism>
<evidence type="ECO:0008006" key="4">
    <source>
        <dbReference type="Google" id="ProtNLM"/>
    </source>
</evidence>
<gene>
    <name evidence="2" type="ORF">SAMN05444352_12311</name>
</gene>
<accession>A0A239JMG4</accession>
<dbReference type="CDD" id="cd16329">
    <property type="entry name" value="LolA_like"/>
    <property type="match status" value="1"/>
</dbReference>
<dbReference type="Proteomes" id="UP000198407">
    <property type="component" value="Unassembled WGS sequence"/>
</dbReference>
<evidence type="ECO:0000313" key="3">
    <source>
        <dbReference type="Proteomes" id="UP000198407"/>
    </source>
</evidence>
<dbReference type="OrthoDB" id="5937151at2"/>
<protein>
    <recommendedName>
        <fullName evidence="4">DUF1329 domain-containing protein</fullName>
    </recommendedName>
</protein>
<evidence type="ECO:0000256" key="1">
    <source>
        <dbReference type="SAM" id="SignalP"/>
    </source>
</evidence>
<proteinExistence type="predicted"/>
<dbReference type="EMBL" id="FZOL01000023">
    <property type="protein sequence ID" value="SNT07216.1"/>
    <property type="molecule type" value="Genomic_DNA"/>
</dbReference>
<dbReference type="AlphaFoldDB" id="A0A239JMG4"/>
<dbReference type="Pfam" id="PF07044">
    <property type="entry name" value="DUF1329"/>
    <property type="match status" value="1"/>
</dbReference>
<dbReference type="Gene3D" id="2.50.20.10">
    <property type="entry name" value="Lipoprotein localisation LolA/LolB/LppX"/>
    <property type="match status" value="1"/>
</dbReference>
<dbReference type="RefSeq" id="WP_042130033.1">
    <property type="nucleotide sequence ID" value="NZ_FZOL01000023.1"/>
</dbReference>
<dbReference type="STRING" id="1215104.GCA_000730585_00347"/>
<feature type="signal peptide" evidence="1">
    <location>
        <begin position="1"/>
        <end position="23"/>
    </location>
</feature>
<sequence length="418" mass="46701">MKTLFKHAALSCALLASSVTALAADLPAGTLVNKANLDQVLNETFEGKPLKTLLTDKVQWQIRNYNLGLTLAPSRPVDLDPSYLAASAANVGKVGFDKATRTVQGWEKGVPFPRIDSNDPDAGDKIVWNFIYGRPMGDSQEMKNFHYILIDAKKGVERVQRYRLDRFYTRGRLNGPASIGSDFMLQNTLLFAEAPQDIKGIGTYTKRYADGFKADDVWAYLKSVRRVRRISGNAWMDPVGGLDLLGDDIDVWDSPPNWYKGVKLIEKRWILAVTDTPATVGVVGGENAAAFPQQDVSTPPYWNPNPKLGWQPREVWVLEGTPPDAHPYGKKVLYVDVQANRPLMAEIYDKSGEFWRFHHMQQQPIVGEDGYKAILPVQGQQIDFKRQHSTNFVSTFVINRKGAKESDFTLGKLEAAGK</sequence>